<dbReference type="HOGENOM" id="CLU_2820595_0_0_2"/>
<dbReference type="PATRIC" id="fig|1229908.8.peg.625"/>
<dbReference type="Proteomes" id="UP000006101">
    <property type="component" value="Chromosome"/>
</dbReference>
<accession>K0B4W8</accession>
<protein>
    <submittedName>
        <fullName evidence="1">Uncharacterized protein</fullName>
    </submittedName>
</protein>
<dbReference type="KEGG" id="nkr:NKOR_02925"/>
<reference evidence="1 2" key="1">
    <citation type="journal article" date="2012" name="J. Bacteriol.">
        <title>Draft Genome Sequence of an Ammonia-Oxidizing Archaeon, "Candidatus Nitrosopumilus koreensis" AR1, from Marine Sediment.</title>
        <authorList>
            <person name="Park S.J."/>
            <person name="Kim J.G."/>
            <person name="Jung M.Y."/>
            <person name="Kim S.J."/>
            <person name="Cha I.T."/>
            <person name="Kwon K."/>
            <person name="Lee J.H."/>
            <person name="Rhee S.K."/>
        </authorList>
    </citation>
    <scope>NUCLEOTIDE SEQUENCE [LARGE SCALE GENOMIC DNA]</scope>
    <source>
        <strain evidence="1 2">AR1</strain>
    </source>
</reference>
<evidence type="ECO:0000313" key="1">
    <source>
        <dbReference type="EMBL" id="AFS80479.1"/>
    </source>
</evidence>
<dbReference type="STRING" id="1229908.NKOR_02925"/>
<gene>
    <name evidence="1" type="ORF">NKOR_02925</name>
</gene>
<dbReference type="AlphaFoldDB" id="K0B4W8"/>
<organism evidence="1 2">
    <name type="scientific">Candidatus Nitrosopumilus koreensis AR1</name>
    <dbReference type="NCBI Taxonomy" id="1229908"/>
    <lineage>
        <taxon>Archaea</taxon>
        <taxon>Nitrososphaerota</taxon>
        <taxon>Nitrososphaeria</taxon>
        <taxon>Nitrosopumilales</taxon>
        <taxon>Nitrosopumilaceae</taxon>
        <taxon>Nitrosopumilus</taxon>
    </lineage>
</organism>
<sequence>MCEFSQKCGGNMLPVCMICGKNFDGNKERFCSQSCAETHIKDLEKRLHDAIKNDPSHTKKMSDSSE</sequence>
<keyword evidence="2" id="KW-1185">Reference proteome</keyword>
<dbReference type="EMBL" id="CP003842">
    <property type="protein sequence ID" value="AFS80479.1"/>
    <property type="molecule type" value="Genomic_DNA"/>
</dbReference>
<proteinExistence type="predicted"/>
<evidence type="ECO:0000313" key="2">
    <source>
        <dbReference type="Proteomes" id="UP000006101"/>
    </source>
</evidence>
<name>K0B4W8_9ARCH</name>